<organism evidence="8 9">
    <name type="scientific">Pleurostoma richardsiae</name>
    <dbReference type="NCBI Taxonomy" id="41990"/>
    <lineage>
        <taxon>Eukaryota</taxon>
        <taxon>Fungi</taxon>
        <taxon>Dikarya</taxon>
        <taxon>Ascomycota</taxon>
        <taxon>Pezizomycotina</taxon>
        <taxon>Sordariomycetes</taxon>
        <taxon>Sordariomycetidae</taxon>
        <taxon>Calosphaeriales</taxon>
        <taxon>Pleurostomataceae</taxon>
        <taxon>Pleurostoma</taxon>
    </lineage>
</organism>
<comment type="caution">
    <text evidence="8">The sequence shown here is derived from an EMBL/GenBank/DDBJ whole genome shotgun (WGS) entry which is preliminary data.</text>
</comment>
<dbReference type="InterPro" id="IPR036864">
    <property type="entry name" value="Zn2-C6_fun-type_DNA-bd_sf"/>
</dbReference>
<keyword evidence="4" id="KW-0238">DNA-binding</keyword>
<dbReference type="PROSITE" id="PS50048">
    <property type="entry name" value="ZN2_CY6_FUNGAL_2"/>
    <property type="match status" value="1"/>
</dbReference>
<dbReference type="CDD" id="cd12148">
    <property type="entry name" value="fungal_TF_MHR"/>
    <property type="match status" value="1"/>
</dbReference>
<keyword evidence="2" id="KW-0479">Metal-binding</keyword>
<dbReference type="Proteomes" id="UP001174694">
    <property type="component" value="Unassembled WGS sequence"/>
</dbReference>
<dbReference type="AlphaFoldDB" id="A0AA38RQN5"/>
<proteinExistence type="predicted"/>
<dbReference type="InterPro" id="IPR007219">
    <property type="entry name" value="XnlR_reg_dom"/>
</dbReference>
<evidence type="ECO:0000313" key="8">
    <source>
        <dbReference type="EMBL" id="KAJ9144159.1"/>
    </source>
</evidence>
<dbReference type="GO" id="GO:0006351">
    <property type="term" value="P:DNA-templated transcription"/>
    <property type="evidence" value="ECO:0007669"/>
    <property type="project" value="InterPro"/>
</dbReference>
<protein>
    <submittedName>
        <fullName evidence="8">Fungal-specific transcription factor domain protein</fullName>
    </submittedName>
</protein>
<dbReference type="InterPro" id="IPR050815">
    <property type="entry name" value="TF_fung"/>
</dbReference>
<evidence type="ECO:0000259" key="7">
    <source>
        <dbReference type="PROSITE" id="PS50048"/>
    </source>
</evidence>
<feature type="domain" description="Zn(2)-C6 fungal-type" evidence="7">
    <location>
        <begin position="14"/>
        <end position="44"/>
    </location>
</feature>
<evidence type="ECO:0000256" key="4">
    <source>
        <dbReference type="ARBA" id="ARBA00023125"/>
    </source>
</evidence>
<keyword evidence="9" id="KW-1185">Reference proteome</keyword>
<dbReference type="InterPro" id="IPR001138">
    <property type="entry name" value="Zn2Cys6_DnaBD"/>
</dbReference>
<dbReference type="Gene3D" id="4.10.240.10">
    <property type="entry name" value="Zn(2)-C6 fungal-type DNA-binding domain"/>
    <property type="match status" value="1"/>
</dbReference>
<dbReference type="Pfam" id="PF00172">
    <property type="entry name" value="Zn_clus"/>
    <property type="match status" value="1"/>
</dbReference>
<evidence type="ECO:0000256" key="1">
    <source>
        <dbReference type="ARBA" id="ARBA00004123"/>
    </source>
</evidence>
<keyword evidence="3" id="KW-0805">Transcription regulation</keyword>
<accession>A0AA38RQN5</accession>
<dbReference type="GO" id="GO:0008270">
    <property type="term" value="F:zinc ion binding"/>
    <property type="evidence" value="ECO:0007669"/>
    <property type="project" value="InterPro"/>
</dbReference>
<evidence type="ECO:0000256" key="2">
    <source>
        <dbReference type="ARBA" id="ARBA00022723"/>
    </source>
</evidence>
<dbReference type="PROSITE" id="PS00463">
    <property type="entry name" value="ZN2_CY6_FUNGAL_1"/>
    <property type="match status" value="1"/>
</dbReference>
<evidence type="ECO:0000313" key="9">
    <source>
        <dbReference type="Proteomes" id="UP001174694"/>
    </source>
</evidence>
<comment type="subcellular location">
    <subcellularLocation>
        <location evidence="1">Nucleus</location>
    </subcellularLocation>
</comment>
<keyword evidence="6" id="KW-0539">Nucleus</keyword>
<dbReference type="PANTHER" id="PTHR47338:SF3">
    <property type="entry name" value="C6 FINGER DOMAIN TRANSCRIPTION FACTOR DBAA-RELATED"/>
    <property type="match status" value="1"/>
</dbReference>
<sequence>MPGHAESRQHPGYACEECRKKKLRCDRQRPQCGACVMSGLPCKVLDRRVPRGPKKGTIHALRSRIVALEQRLLSTQMQSPLTAVDVHEFEEAERFASAQQNHRHHHQIAGDRDIALSEIIKDDLTRDLLERLDLKDSDTDMDTFHIEHVQAWILLTFYELCKTSYRRAWLSAGRVFRLVQLLRLYDIDTTKPSRAGFEEDAIEQEEKRRAFWVAYCLDRCISVSEHAPITLTEELIGTRLPCFDTEFQSGLIQPESFLSEAMSSTEPKLYSSLTECIILATICSRALSHKHVSTLEIMYGSAPADFCIRHEWLERMITRRLEILQKSYPVLSLASDPMLVFSYMLAQATVMYLCCIMDPLSEGEEYGSLPWEFQEKGLLAAREIARLATEHIRLGYFRAHTFMPAVLLVSASRLMVYRNRQIAAVGPEDLESIEQPLRAVLGAMGKLEAVNSISTHYLRCLASQEGFEAFLGPV</sequence>
<evidence type="ECO:0000256" key="5">
    <source>
        <dbReference type="ARBA" id="ARBA00023163"/>
    </source>
</evidence>
<keyword evidence="5" id="KW-0804">Transcription</keyword>
<dbReference type="GO" id="GO:0000981">
    <property type="term" value="F:DNA-binding transcription factor activity, RNA polymerase II-specific"/>
    <property type="evidence" value="ECO:0007669"/>
    <property type="project" value="InterPro"/>
</dbReference>
<dbReference type="PANTHER" id="PTHR47338">
    <property type="entry name" value="ZN(II)2CYS6 TRANSCRIPTION FACTOR (EUROFUNG)-RELATED"/>
    <property type="match status" value="1"/>
</dbReference>
<dbReference type="SMART" id="SM00066">
    <property type="entry name" value="GAL4"/>
    <property type="match status" value="1"/>
</dbReference>
<reference evidence="8" key="1">
    <citation type="submission" date="2022-07" db="EMBL/GenBank/DDBJ databases">
        <title>Fungi with potential for degradation of polypropylene.</title>
        <authorList>
            <person name="Gostincar C."/>
        </authorList>
    </citation>
    <scope>NUCLEOTIDE SEQUENCE</scope>
    <source>
        <strain evidence="8">EXF-13308</strain>
    </source>
</reference>
<dbReference type="EMBL" id="JANBVO010000017">
    <property type="protein sequence ID" value="KAJ9144159.1"/>
    <property type="molecule type" value="Genomic_DNA"/>
</dbReference>
<dbReference type="GO" id="GO:0003677">
    <property type="term" value="F:DNA binding"/>
    <property type="evidence" value="ECO:0007669"/>
    <property type="project" value="UniProtKB-KW"/>
</dbReference>
<dbReference type="Pfam" id="PF04082">
    <property type="entry name" value="Fungal_trans"/>
    <property type="match status" value="1"/>
</dbReference>
<dbReference type="GO" id="GO:0005634">
    <property type="term" value="C:nucleus"/>
    <property type="evidence" value="ECO:0007669"/>
    <property type="project" value="UniProtKB-SubCell"/>
</dbReference>
<name>A0AA38RQN5_9PEZI</name>
<dbReference type="SUPFAM" id="SSF57701">
    <property type="entry name" value="Zn2/Cys6 DNA-binding domain"/>
    <property type="match status" value="1"/>
</dbReference>
<dbReference type="SMART" id="SM00906">
    <property type="entry name" value="Fungal_trans"/>
    <property type="match status" value="1"/>
</dbReference>
<gene>
    <name evidence="8" type="ORF">NKR23_g6077</name>
</gene>
<dbReference type="CDD" id="cd00067">
    <property type="entry name" value="GAL4"/>
    <property type="match status" value="1"/>
</dbReference>
<evidence type="ECO:0000256" key="3">
    <source>
        <dbReference type="ARBA" id="ARBA00023015"/>
    </source>
</evidence>
<evidence type="ECO:0000256" key="6">
    <source>
        <dbReference type="ARBA" id="ARBA00023242"/>
    </source>
</evidence>